<evidence type="ECO:0000313" key="2">
    <source>
        <dbReference type="Proteomes" id="UP000430670"/>
    </source>
</evidence>
<accession>A0A6I3SKV1</accession>
<sequence length="166" mass="18964">MNGDSPVVPVEVAKGQVRQMGMMMASLYRHLAQSIVDELGEERGKEVLVRAIENYGAERGEKQRQRVLAAGHAHEPQNYGKVPDLPSYGWDVESVEGEDPTHIRITYCPFAAEWRDHGFEKLGRLYCAIDQVKYEAFHPDSDLVHLKNVLDGDHFCEMRCRRKEKP</sequence>
<reference evidence="1 2" key="1">
    <citation type="submission" date="2019-11" db="EMBL/GenBank/DDBJ databases">
        <title>Whole-genome sequence of a the green, strictly anaerobic photosynthetic bacterium Heliobacillus mobilis DSM 6151.</title>
        <authorList>
            <person name="Kyndt J.A."/>
            <person name="Meyer T.E."/>
        </authorList>
    </citation>
    <scope>NUCLEOTIDE SEQUENCE [LARGE SCALE GENOMIC DNA]</scope>
    <source>
        <strain evidence="1 2">DSM 6151</strain>
    </source>
</reference>
<evidence type="ECO:0008006" key="3">
    <source>
        <dbReference type="Google" id="ProtNLM"/>
    </source>
</evidence>
<dbReference type="InterPro" id="IPR026002">
    <property type="entry name" value="ATC_hydrolase-like"/>
</dbReference>
<comment type="caution">
    <text evidence="1">The sequence shown here is derived from an EMBL/GenBank/DDBJ whole genome shotgun (WGS) entry which is preliminary data.</text>
</comment>
<dbReference type="AlphaFoldDB" id="A0A6I3SKV1"/>
<name>A0A6I3SKV1_HELMO</name>
<dbReference type="RefSeq" id="WP_155476235.1">
    <property type="nucleotide sequence ID" value="NZ_WNKU01000008.1"/>
</dbReference>
<evidence type="ECO:0000313" key="1">
    <source>
        <dbReference type="EMBL" id="MTV49137.1"/>
    </source>
</evidence>
<keyword evidence="2" id="KW-1185">Reference proteome</keyword>
<protein>
    <recommendedName>
        <fullName evidence="3">L-2-amino-thiazoline-4-carboxylic acid hydrolase</fullName>
    </recommendedName>
</protein>
<dbReference type="OrthoDB" id="5420534at2"/>
<dbReference type="Pfam" id="PF14196">
    <property type="entry name" value="ATC_hydrolase"/>
    <property type="match status" value="1"/>
</dbReference>
<organism evidence="1 2">
    <name type="scientific">Heliobacterium mobile</name>
    <name type="common">Heliobacillus mobilis</name>
    <dbReference type="NCBI Taxonomy" id="28064"/>
    <lineage>
        <taxon>Bacteria</taxon>
        <taxon>Bacillati</taxon>
        <taxon>Bacillota</taxon>
        <taxon>Clostridia</taxon>
        <taxon>Eubacteriales</taxon>
        <taxon>Heliobacteriaceae</taxon>
        <taxon>Heliobacterium</taxon>
    </lineage>
</organism>
<proteinExistence type="predicted"/>
<gene>
    <name evidence="1" type="ORF">GJ688_09105</name>
</gene>
<dbReference type="EMBL" id="WNKU01000008">
    <property type="protein sequence ID" value="MTV49137.1"/>
    <property type="molecule type" value="Genomic_DNA"/>
</dbReference>
<dbReference type="Proteomes" id="UP000430670">
    <property type="component" value="Unassembled WGS sequence"/>
</dbReference>